<evidence type="ECO:0000256" key="2">
    <source>
        <dbReference type="SAM" id="MobiDB-lite"/>
    </source>
</evidence>
<keyword evidence="3" id="KW-0732">Signal</keyword>
<protein>
    <submittedName>
        <fullName evidence="4">Uncharacterized protein</fullName>
    </submittedName>
</protein>
<dbReference type="KEGG" id="fcy:FRACYDRAFT_268227"/>
<evidence type="ECO:0000313" key="5">
    <source>
        <dbReference type="Proteomes" id="UP000095751"/>
    </source>
</evidence>
<keyword evidence="1" id="KW-0106">Calcium</keyword>
<keyword evidence="5" id="KW-1185">Reference proteome</keyword>
<feature type="signal peptide" evidence="3">
    <location>
        <begin position="1"/>
        <end position="23"/>
    </location>
</feature>
<organism evidence="4 5">
    <name type="scientific">Fragilariopsis cylindrus CCMP1102</name>
    <dbReference type="NCBI Taxonomy" id="635003"/>
    <lineage>
        <taxon>Eukaryota</taxon>
        <taxon>Sar</taxon>
        <taxon>Stramenopiles</taxon>
        <taxon>Ochrophyta</taxon>
        <taxon>Bacillariophyta</taxon>
        <taxon>Bacillariophyceae</taxon>
        <taxon>Bacillariophycidae</taxon>
        <taxon>Bacillariales</taxon>
        <taxon>Bacillariaceae</taxon>
        <taxon>Fragilariopsis</taxon>
    </lineage>
</organism>
<dbReference type="AlphaFoldDB" id="A0A1E7FQI8"/>
<feature type="chain" id="PRO_5009193487" evidence="3">
    <location>
        <begin position="24"/>
        <end position="158"/>
    </location>
</feature>
<proteinExistence type="predicted"/>
<dbReference type="Gene3D" id="1.10.238.10">
    <property type="entry name" value="EF-hand"/>
    <property type="match status" value="1"/>
</dbReference>
<evidence type="ECO:0000313" key="4">
    <source>
        <dbReference type="EMBL" id="OEU20365.1"/>
    </source>
</evidence>
<dbReference type="InterPro" id="IPR011992">
    <property type="entry name" value="EF-hand-dom_pair"/>
</dbReference>
<name>A0A1E7FQI8_9STRA</name>
<dbReference type="EMBL" id="KV784355">
    <property type="protein sequence ID" value="OEU20365.1"/>
    <property type="molecule type" value="Genomic_DNA"/>
</dbReference>
<reference evidence="4 5" key="1">
    <citation type="submission" date="2016-09" db="EMBL/GenBank/DDBJ databases">
        <title>Extensive genetic diversity and differential bi-allelic expression allows diatom success in the polar Southern Ocean.</title>
        <authorList>
            <consortium name="DOE Joint Genome Institute"/>
            <person name="Mock T."/>
            <person name="Otillar R.P."/>
            <person name="Strauss J."/>
            <person name="Dupont C."/>
            <person name="Frickenhaus S."/>
            <person name="Maumus F."/>
            <person name="Mcmullan M."/>
            <person name="Sanges R."/>
            <person name="Schmutz J."/>
            <person name="Toseland A."/>
            <person name="Valas R."/>
            <person name="Veluchamy A."/>
            <person name="Ward B.J."/>
            <person name="Allen A."/>
            <person name="Barry K."/>
            <person name="Falciatore A."/>
            <person name="Ferrante M."/>
            <person name="Fortunato A.E."/>
            <person name="Gloeckner G."/>
            <person name="Gruber A."/>
            <person name="Hipkin R."/>
            <person name="Janech M."/>
            <person name="Kroth P."/>
            <person name="Leese F."/>
            <person name="Lindquist E."/>
            <person name="Lyon B.R."/>
            <person name="Martin J."/>
            <person name="Mayer C."/>
            <person name="Parker M."/>
            <person name="Quesneville H."/>
            <person name="Raymond J."/>
            <person name="Uhlig C."/>
            <person name="Valentin K.U."/>
            <person name="Worden A.Z."/>
            <person name="Armbrust E.V."/>
            <person name="Bowler C."/>
            <person name="Green B."/>
            <person name="Moulton V."/>
            <person name="Van Oosterhout C."/>
            <person name="Grigoriev I."/>
        </authorList>
    </citation>
    <scope>NUCLEOTIDE SEQUENCE [LARGE SCALE GENOMIC DNA]</scope>
    <source>
        <strain evidence="4 5">CCMP1102</strain>
    </source>
</reference>
<sequence>MKLSKIFIIMAVAILATSGIVLGDETPCSKEGEEQGECTNPEASLEEKEDPVPTSLEREDPNCPSRELIIRCCGIHLDDNKNGKLDRNELETAIDSLPWYAKGILQILGSVDKMMKKCDMDGDDAISMDYDMIHNKDQCLASCFKRRAFKNSFFPDCE</sequence>
<dbReference type="SUPFAM" id="SSF47473">
    <property type="entry name" value="EF-hand"/>
    <property type="match status" value="1"/>
</dbReference>
<evidence type="ECO:0000256" key="1">
    <source>
        <dbReference type="ARBA" id="ARBA00022837"/>
    </source>
</evidence>
<dbReference type="InParanoid" id="A0A1E7FQI8"/>
<evidence type="ECO:0000256" key="3">
    <source>
        <dbReference type="SAM" id="SignalP"/>
    </source>
</evidence>
<dbReference type="Proteomes" id="UP000095751">
    <property type="component" value="Unassembled WGS sequence"/>
</dbReference>
<accession>A0A1E7FQI8</accession>
<dbReference type="OrthoDB" id="191686at2759"/>
<dbReference type="PROSITE" id="PS00018">
    <property type="entry name" value="EF_HAND_1"/>
    <property type="match status" value="1"/>
</dbReference>
<feature type="region of interest" description="Disordered" evidence="2">
    <location>
        <begin position="26"/>
        <end position="62"/>
    </location>
</feature>
<dbReference type="InterPro" id="IPR018247">
    <property type="entry name" value="EF_Hand_1_Ca_BS"/>
</dbReference>
<gene>
    <name evidence="4" type="ORF">FRACYDRAFT_268227</name>
</gene>